<evidence type="ECO:0000313" key="2">
    <source>
        <dbReference type="EMBL" id="MBP2409810.1"/>
    </source>
</evidence>
<dbReference type="EMBL" id="JAGIOC010000001">
    <property type="protein sequence ID" value="MBP2409810.1"/>
    <property type="molecule type" value="Genomic_DNA"/>
</dbReference>
<sequence length="118" mass="12598">MTTTNSRPPLPAPTLKAKDVPVPLFVGLGVGLLGFFVQFTSWTTSTMGGVETCTYHDYAAMIAAVVCLLCAGIGISRRVSQPRRYPIRQWVVHLMAGVLVLLAVVHALRGFGIIGGIC</sequence>
<evidence type="ECO:0000313" key="3">
    <source>
        <dbReference type="Proteomes" id="UP000698222"/>
    </source>
</evidence>
<proteinExistence type="predicted"/>
<keyword evidence="1" id="KW-1133">Transmembrane helix</keyword>
<keyword evidence="1" id="KW-0812">Transmembrane</keyword>
<comment type="caution">
    <text evidence="2">The sequence shown here is derived from an EMBL/GenBank/DDBJ whole genome shotgun (WGS) entry which is preliminary data.</text>
</comment>
<keyword evidence="1" id="KW-0472">Membrane</keyword>
<feature type="transmembrane region" description="Helical" evidence="1">
    <location>
        <begin position="20"/>
        <end position="39"/>
    </location>
</feature>
<dbReference type="RefSeq" id="WP_209892436.1">
    <property type="nucleotide sequence ID" value="NZ_BAAAJV010000025.1"/>
</dbReference>
<accession>A0ABS4YLZ0</accession>
<dbReference type="Proteomes" id="UP000698222">
    <property type="component" value="Unassembled WGS sequence"/>
</dbReference>
<name>A0ABS4YLZ0_9MICO</name>
<gene>
    <name evidence="2" type="ORF">JOF44_002713</name>
</gene>
<organism evidence="2 3">
    <name type="scientific">Brachybacterium fresconis</name>
    <dbReference type="NCBI Taxonomy" id="173363"/>
    <lineage>
        <taxon>Bacteria</taxon>
        <taxon>Bacillati</taxon>
        <taxon>Actinomycetota</taxon>
        <taxon>Actinomycetes</taxon>
        <taxon>Micrococcales</taxon>
        <taxon>Dermabacteraceae</taxon>
        <taxon>Brachybacterium</taxon>
    </lineage>
</organism>
<evidence type="ECO:0000256" key="1">
    <source>
        <dbReference type="SAM" id="Phobius"/>
    </source>
</evidence>
<reference evidence="2 3" key="1">
    <citation type="submission" date="2021-03" db="EMBL/GenBank/DDBJ databases">
        <title>Sequencing the genomes of 1000 actinobacteria strains.</title>
        <authorList>
            <person name="Klenk H.-P."/>
        </authorList>
    </citation>
    <scope>NUCLEOTIDE SEQUENCE [LARGE SCALE GENOMIC DNA]</scope>
    <source>
        <strain evidence="2 3">DSM 14564</strain>
    </source>
</reference>
<feature type="transmembrane region" description="Helical" evidence="1">
    <location>
        <begin position="91"/>
        <end position="117"/>
    </location>
</feature>
<protein>
    <submittedName>
        <fullName evidence="2">Membrane channel-forming protein YqfA (Hemolysin III family)</fullName>
    </submittedName>
</protein>
<keyword evidence="3" id="KW-1185">Reference proteome</keyword>
<feature type="transmembrane region" description="Helical" evidence="1">
    <location>
        <begin position="59"/>
        <end position="79"/>
    </location>
</feature>